<organism evidence="1 2">
    <name type="scientific">Faecalibacterium tardum</name>
    <dbReference type="NCBI Taxonomy" id="3133156"/>
    <lineage>
        <taxon>Bacteria</taxon>
        <taxon>Bacillati</taxon>
        <taxon>Bacillota</taxon>
        <taxon>Clostridia</taxon>
        <taxon>Eubacteriales</taxon>
        <taxon>Oscillospiraceae</taxon>
        <taxon>Faecalibacterium</taxon>
    </lineage>
</organism>
<dbReference type="EMBL" id="JBBMEO010000001">
    <property type="protein sequence ID" value="MEQ2360806.1"/>
    <property type="molecule type" value="Genomic_DNA"/>
</dbReference>
<reference evidence="1 2" key="1">
    <citation type="submission" date="2024-03" db="EMBL/GenBank/DDBJ databases">
        <title>Human intestinal bacterial collection.</title>
        <authorList>
            <person name="Pauvert C."/>
            <person name="Hitch T.C.A."/>
            <person name="Clavel T."/>
        </authorList>
    </citation>
    <scope>NUCLEOTIDE SEQUENCE [LARGE SCALE GENOMIC DNA]</scope>
    <source>
        <strain evidence="1 2">CLA-AA-H175</strain>
    </source>
</reference>
<dbReference type="Proteomes" id="UP001457197">
    <property type="component" value="Unassembled WGS sequence"/>
</dbReference>
<sequence>MDVSIDSDDVREQLRAMLALELFLHLSAEDQERVIAFLKSLS</sequence>
<name>A0ABV1ASR2_9FIRM</name>
<comment type="caution">
    <text evidence="1">The sequence shown here is derived from an EMBL/GenBank/DDBJ whole genome shotgun (WGS) entry which is preliminary data.</text>
</comment>
<evidence type="ECO:0000313" key="2">
    <source>
        <dbReference type="Proteomes" id="UP001457197"/>
    </source>
</evidence>
<evidence type="ECO:0000313" key="1">
    <source>
        <dbReference type="EMBL" id="MEQ2360806.1"/>
    </source>
</evidence>
<gene>
    <name evidence="1" type="ORF">WMO44_01425</name>
</gene>
<keyword evidence="2" id="KW-1185">Reference proteome</keyword>
<accession>A0ABV1ASR2</accession>
<dbReference type="RefSeq" id="WP_279221241.1">
    <property type="nucleotide sequence ID" value="NZ_JBBMEO010000001.1"/>
</dbReference>
<protein>
    <submittedName>
        <fullName evidence="1">Uncharacterized protein</fullName>
    </submittedName>
</protein>
<proteinExistence type="predicted"/>